<evidence type="ECO:0000313" key="2">
    <source>
        <dbReference type="Proteomes" id="UP001286313"/>
    </source>
</evidence>
<accession>A0AAE1KVU3</accession>
<organism evidence="1 2">
    <name type="scientific">Petrolisthes cinctipes</name>
    <name type="common">Flat porcelain crab</name>
    <dbReference type="NCBI Taxonomy" id="88211"/>
    <lineage>
        <taxon>Eukaryota</taxon>
        <taxon>Metazoa</taxon>
        <taxon>Ecdysozoa</taxon>
        <taxon>Arthropoda</taxon>
        <taxon>Crustacea</taxon>
        <taxon>Multicrustacea</taxon>
        <taxon>Malacostraca</taxon>
        <taxon>Eumalacostraca</taxon>
        <taxon>Eucarida</taxon>
        <taxon>Decapoda</taxon>
        <taxon>Pleocyemata</taxon>
        <taxon>Anomura</taxon>
        <taxon>Galatheoidea</taxon>
        <taxon>Porcellanidae</taxon>
        <taxon>Petrolisthes</taxon>
    </lineage>
</organism>
<dbReference type="AlphaFoldDB" id="A0AAE1KVU3"/>
<proteinExistence type="predicted"/>
<keyword evidence="2" id="KW-1185">Reference proteome</keyword>
<dbReference type="EMBL" id="JAWQEG010000768">
    <property type="protein sequence ID" value="KAK3885772.1"/>
    <property type="molecule type" value="Genomic_DNA"/>
</dbReference>
<name>A0AAE1KVU3_PETCI</name>
<reference evidence="1" key="1">
    <citation type="submission" date="2023-10" db="EMBL/GenBank/DDBJ databases">
        <title>Genome assemblies of two species of porcelain crab, Petrolisthes cinctipes and Petrolisthes manimaculis (Anomura: Porcellanidae).</title>
        <authorList>
            <person name="Angst P."/>
        </authorList>
    </citation>
    <scope>NUCLEOTIDE SEQUENCE</scope>
    <source>
        <strain evidence="1">PB745_01</strain>
        <tissue evidence="1">Gill</tissue>
    </source>
</reference>
<dbReference type="Proteomes" id="UP001286313">
    <property type="component" value="Unassembled WGS sequence"/>
</dbReference>
<protein>
    <submittedName>
        <fullName evidence="1">Uncharacterized protein</fullName>
    </submittedName>
</protein>
<comment type="caution">
    <text evidence="1">The sequence shown here is derived from an EMBL/GenBank/DDBJ whole genome shotgun (WGS) entry which is preliminary data.</text>
</comment>
<evidence type="ECO:0000313" key="1">
    <source>
        <dbReference type="EMBL" id="KAK3885772.1"/>
    </source>
</evidence>
<sequence>MCEFYVLKSERQECNQLHDIPLNYFFLPFLTSPPPYLFFTSPLHHSTSPHSPLAPLYPLWQPPPPINPHTPQDEVSVNLRAEFRRFGEKGVQLSRLPVPQVFPHSSHLPYKPPFRPSIAITLLPCLSLYHSTTFPPPPTV</sequence>
<gene>
    <name evidence="1" type="ORF">Pcinc_010032</name>
</gene>